<organism evidence="1 2">
    <name type="scientific">Rhizoctonia solani</name>
    <dbReference type="NCBI Taxonomy" id="456999"/>
    <lineage>
        <taxon>Eukaryota</taxon>
        <taxon>Fungi</taxon>
        <taxon>Dikarya</taxon>
        <taxon>Basidiomycota</taxon>
        <taxon>Agaricomycotina</taxon>
        <taxon>Agaricomycetes</taxon>
        <taxon>Cantharellales</taxon>
        <taxon>Ceratobasidiaceae</taxon>
        <taxon>Rhizoctonia</taxon>
    </lineage>
</organism>
<evidence type="ECO:0000313" key="1">
    <source>
        <dbReference type="EMBL" id="CAE6464482.1"/>
    </source>
</evidence>
<dbReference type="InterPro" id="IPR011013">
    <property type="entry name" value="Gal_mutarotase_sf_dom"/>
</dbReference>
<dbReference type="EMBL" id="CAJMWS010000808">
    <property type="protein sequence ID" value="CAE6464482.1"/>
    <property type="molecule type" value="Genomic_DNA"/>
</dbReference>
<proteinExistence type="predicted"/>
<dbReference type="InterPro" id="IPR014718">
    <property type="entry name" value="GH-type_carb-bd"/>
</dbReference>
<dbReference type="PANTHER" id="PTHR10091:SF6">
    <property type="entry name" value="1-EPIMERASE, PUTATIVE (AFU_ORTHOLOGUE AFUA_3G13240)-RELATED"/>
    <property type="match status" value="1"/>
</dbReference>
<dbReference type="Proteomes" id="UP000663846">
    <property type="component" value="Unassembled WGS sequence"/>
</dbReference>
<dbReference type="InterPro" id="IPR008183">
    <property type="entry name" value="Aldose_1/G6P_1-epimerase"/>
</dbReference>
<dbReference type="GO" id="GO:0033499">
    <property type="term" value="P:galactose catabolic process via UDP-galactose, Leloir pathway"/>
    <property type="evidence" value="ECO:0007669"/>
    <property type="project" value="TreeGrafter"/>
</dbReference>
<evidence type="ECO:0000313" key="2">
    <source>
        <dbReference type="Proteomes" id="UP000663846"/>
    </source>
</evidence>
<name>A0A8H3BTF8_9AGAM</name>
<dbReference type="Pfam" id="PF01263">
    <property type="entry name" value="Aldose_epim"/>
    <property type="match status" value="1"/>
</dbReference>
<dbReference type="Gene3D" id="2.70.98.10">
    <property type="match status" value="1"/>
</dbReference>
<dbReference type="GO" id="GO:0030246">
    <property type="term" value="F:carbohydrate binding"/>
    <property type="evidence" value="ECO:0007669"/>
    <property type="project" value="InterPro"/>
</dbReference>
<sequence>MVNSLNGQLIVFSMRISWPGIILTTLSASAAAQAPITDPFREHTIVAPDGSIKAKFIGSGASLSELWVRDKYGRFRDVVLGYDDTTLWKTDPGHPVLNSVVGRYANRIKNGTFSIPISKNPDPNSPNTYHIFRNGPDSAYTLHGGEIGWDRRNWTLVSSTSSSLTFEHFDPADEGFPGNVKVTYKLSAGGKYDATATATATQKTPIMVTAHVYWNLDAFQETSNVFDHSLRIDSSKYIQGNMYLVPTGNFTSVQGTALDFREERSIGSKWNESIGYGGCSDCYGYDTPYIYDKPENKAPNLSLYSPNSGIRMDVTTNQPVVQIYTANWLATPRKKVHGGPNLQYESFSAVAIEPEGYVDAINNPAWGVDQIYYPGRDFNWATTYQFSVEK</sequence>
<reference evidence="1" key="1">
    <citation type="submission" date="2021-01" db="EMBL/GenBank/DDBJ databases">
        <authorList>
            <person name="Kaushik A."/>
        </authorList>
    </citation>
    <scope>NUCLEOTIDE SEQUENCE</scope>
    <source>
        <strain evidence="1">AG1-1C</strain>
    </source>
</reference>
<dbReference type="AlphaFoldDB" id="A0A8H3BTF8"/>
<dbReference type="GO" id="GO:0004034">
    <property type="term" value="F:aldose 1-epimerase activity"/>
    <property type="evidence" value="ECO:0007669"/>
    <property type="project" value="TreeGrafter"/>
</dbReference>
<gene>
    <name evidence="1" type="ORF">RDB_LOCUS163998</name>
</gene>
<comment type="caution">
    <text evidence="1">The sequence shown here is derived from an EMBL/GenBank/DDBJ whole genome shotgun (WGS) entry which is preliminary data.</text>
</comment>
<accession>A0A8H3BTF8</accession>
<dbReference type="GO" id="GO:0006006">
    <property type="term" value="P:glucose metabolic process"/>
    <property type="evidence" value="ECO:0007669"/>
    <property type="project" value="TreeGrafter"/>
</dbReference>
<evidence type="ECO:0008006" key="3">
    <source>
        <dbReference type="Google" id="ProtNLM"/>
    </source>
</evidence>
<protein>
    <recommendedName>
        <fullName evidence="3">Aldose 1-epimerase</fullName>
    </recommendedName>
</protein>
<dbReference type="SUPFAM" id="SSF74650">
    <property type="entry name" value="Galactose mutarotase-like"/>
    <property type="match status" value="1"/>
</dbReference>
<dbReference type="PANTHER" id="PTHR10091">
    <property type="entry name" value="ALDOSE-1-EPIMERASE"/>
    <property type="match status" value="1"/>
</dbReference>